<dbReference type="EMBL" id="CAJNOT010016793">
    <property type="protein sequence ID" value="CAF1549843.1"/>
    <property type="molecule type" value="Genomic_DNA"/>
</dbReference>
<accession>A0A815WMZ3</accession>
<feature type="non-terminal residue" evidence="1">
    <location>
        <position position="1"/>
    </location>
</feature>
<proteinExistence type="predicted"/>
<gene>
    <name evidence="1" type="ORF">ZHD862_LOCUS39322</name>
</gene>
<evidence type="ECO:0000313" key="1">
    <source>
        <dbReference type="EMBL" id="CAF1549843.1"/>
    </source>
</evidence>
<comment type="caution">
    <text evidence="1">The sequence shown here is derived from an EMBL/GenBank/DDBJ whole genome shotgun (WGS) entry which is preliminary data.</text>
</comment>
<organism evidence="1 2">
    <name type="scientific">Rotaria sordida</name>
    <dbReference type="NCBI Taxonomy" id="392033"/>
    <lineage>
        <taxon>Eukaryota</taxon>
        <taxon>Metazoa</taxon>
        <taxon>Spiralia</taxon>
        <taxon>Gnathifera</taxon>
        <taxon>Rotifera</taxon>
        <taxon>Eurotatoria</taxon>
        <taxon>Bdelloidea</taxon>
        <taxon>Philodinida</taxon>
        <taxon>Philodinidae</taxon>
        <taxon>Rotaria</taxon>
    </lineage>
</organism>
<sequence length="89" mass="10335">LNNAADVRLYEPCLKQLRSLACDEEETTFFDWLTTFWSITGMKIPDVAADHVEEFLSDLIDRKQIHMMALLPVSVYFCLDSLHENVLEQ</sequence>
<name>A0A815WMZ3_9BILA</name>
<evidence type="ECO:0000313" key="2">
    <source>
        <dbReference type="Proteomes" id="UP000663864"/>
    </source>
</evidence>
<dbReference type="Proteomes" id="UP000663864">
    <property type="component" value="Unassembled WGS sequence"/>
</dbReference>
<reference evidence="1" key="1">
    <citation type="submission" date="2021-02" db="EMBL/GenBank/DDBJ databases">
        <authorList>
            <person name="Nowell W R."/>
        </authorList>
    </citation>
    <scope>NUCLEOTIDE SEQUENCE</scope>
</reference>
<dbReference type="AlphaFoldDB" id="A0A815WMZ3"/>
<protein>
    <submittedName>
        <fullName evidence="1">Uncharacterized protein</fullName>
    </submittedName>
</protein>